<evidence type="ECO:0000256" key="1">
    <source>
        <dbReference type="ARBA" id="ARBA00022490"/>
    </source>
</evidence>
<dbReference type="InterPro" id="IPR003753">
    <property type="entry name" value="Exonuc_VII_L"/>
</dbReference>
<comment type="subcellular location">
    <subcellularLocation>
        <location evidence="5 6">Cytoplasm</location>
    </subcellularLocation>
</comment>
<keyword evidence="3 5" id="KW-0378">Hydrolase</keyword>
<keyword evidence="7" id="KW-0175">Coiled coil</keyword>
<dbReference type="GO" id="GO:0006308">
    <property type="term" value="P:DNA catabolic process"/>
    <property type="evidence" value="ECO:0007669"/>
    <property type="project" value="UniProtKB-UniRule"/>
</dbReference>
<keyword evidence="1 5" id="KW-0963">Cytoplasm</keyword>
<evidence type="ECO:0000259" key="9">
    <source>
        <dbReference type="Pfam" id="PF13742"/>
    </source>
</evidence>
<evidence type="ECO:0000256" key="6">
    <source>
        <dbReference type="RuleBase" id="RU004355"/>
    </source>
</evidence>
<comment type="caution">
    <text evidence="10">The sequence shown here is derived from an EMBL/GenBank/DDBJ whole genome shotgun (WGS) entry which is preliminary data.</text>
</comment>
<dbReference type="EC" id="3.1.11.6" evidence="5"/>
<proteinExistence type="inferred from homology"/>
<dbReference type="NCBIfam" id="TIGR00237">
    <property type="entry name" value="xseA"/>
    <property type="match status" value="1"/>
</dbReference>
<keyword evidence="2 5" id="KW-0540">Nuclease</keyword>
<dbReference type="InterPro" id="IPR020579">
    <property type="entry name" value="Exonuc_VII_lsu_C"/>
</dbReference>
<feature type="coiled-coil region" evidence="7">
    <location>
        <begin position="310"/>
        <end position="345"/>
    </location>
</feature>
<comment type="subunit">
    <text evidence="5">Heterooligomer composed of large and small subunits.</text>
</comment>
<reference evidence="10 11" key="1">
    <citation type="submission" date="2020-08" db="EMBL/GenBank/DDBJ databases">
        <title>Genome public.</title>
        <authorList>
            <person name="Liu C."/>
            <person name="Sun Q."/>
        </authorList>
    </citation>
    <scope>NUCLEOTIDE SEQUENCE [LARGE SCALE GENOMIC DNA]</scope>
    <source>
        <strain evidence="10 11">NSJ-10</strain>
    </source>
</reference>
<organism evidence="10 11">
    <name type="scientific">Coprococcus hominis</name>
    <name type="common">ex Liu et al. 2022</name>
    <dbReference type="NCBI Taxonomy" id="2763039"/>
    <lineage>
        <taxon>Bacteria</taxon>
        <taxon>Bacillati</taxon>
        <taxon>Bacillota</taxon>
        <taxon>Clostridia</taxon>
        <taxon>Lachnospirales</taxon>
        <taxon>Lachnospiraceae</taxon>
        <taxon>Coprococcus</taxon>
    </lineage>
</organism>
<dbReference type="InterPro" id="IPR025824">
    <property type="entry name" value="OB-fold_nuc-bd_dom"/>
</dbReference>
<dbReference type="Pfam" id="PF02601">
    <property type="entry name" value="Exonuc_VII_L"/>
    <property type="match status" value="1"/>
</dbReference>
<name>A0A8I0AQH8_9FIRM</name>
<comment type="similarity">
    <text evidence="5 6">Belongs to the XseA family.</text>
</comment>
<dbReference type="PANTHER" id="PTHR30008">
    <property type="entry name" value="EXODEOXYRIBONUCLEASE 7 LARGE SUBUNIT"/>
    <property type="match status" value="1"/>
</dbReference>
<protein>
    <recommendedName>
        <fullName evidence="5">Exodeoxyribonuclease 7 large subunit</fullName>
        <ecNumber evidence="5">3.1.11.6</ecNumber>
    </recommendedName>
    <alternativeName>
        <fullName evidence="5">Exodeoxyribonuclease VII large subunit</fullName>
        <shortName evidence="5">Exonuclease VII large subunit</shortName>
    </alternativeName>
</protein>
<dbReference type="GO" id="GO:0008855">
    <property type="term" value="F:exodeoxyribonuclease VII activity"/>
    <property type="evidence" value="ECO:0007669"/>
    <property type="project" value="UniProtKB-UniRule"/>
</dbReference>
<gene>
    <name evidence="5 10" type="primary">xseA</name>
    <name evidence="10" type="ORF">H8S09_11955</name>
</gene>
<evidence type="ECO:0000313" key="10">
    <source>
        <dbReference type="EMBL" id="MBC5663574.1"/>
    </source>
</evidence>
<evidence type="ECO:0000256" key="2">
    <source>
        <dbReference type="ARBA" id="ARBA00022722"/>
    </source>
</evidence>
<dbReference type="Pfam" id="PF13742">
    <property type="entry name" value="tRNA_anti_2"/>
    <property type="match status" value="1"/>
</dbReference>
<comment type="catalytic activity">
    <reaction evidence="5 6">
        <text>Exonucleolytic cleavage in either 5'- to 3'- or 3'- to 5'-direction to yield nucleoside 5'-phosphates.</text>
        <dbReference type="EC" id="3.1.11.6"/>
    </reaction>
</comment>
<feature type="domain" description="OB-fold nucleic acid binding" evidence="9">
    <location>
        <begin position="6"/>
        <end position="101"/>
    </location>
</feature>
<sequence>MAKKSYTVGQVNGYIKNLISSDYLLGDIYVKGEVSNCKYHSSGHIYFSLKDETGSIMAVMFKSYAYSGLDFKLENGQQVVCHGSVNIYERDGRYQLYVKEIKLDGIGNLYERYEQLKQKLYEQGLFEFDIKKPIPAYPKRVGIVTAQTGAAIQDIRNIAKRRNPYVQLILYPAKVQGDGAAEDIAHGIEVLDNMGVDTIIIGRGGGSIEDLWAFNEEVVAWAIYHAKTPIISGTGHEIDNTIADYAADLRAPTPSAACEQAIPDVMSTVHQVINQGRQMDYLMKRRLAAYQEKLQAAERHLRILNPKQRLAQQQIYLDDLSDRLNRAMKNKYDRYEHRVMLLAERLHGLSPSAKLINGFGYIEKTGTPVTTIKEIEKDDHITIRVHDGLIETRVTDVKEED</sequence>
<keyword evidence="11" id="KW-1185">Reference proteome</keyword>
<dbReference type="AlphaFoldDB" id="A0A8I0AQH8"/>
<keyword evidence="4 5" id="KW-0269">Exonuclease</keyword>
<comment type="function">
    <text evidence="5">Bidirectionally degrades single-stranded DNA into large acid-insoluble oligonucleotides, which are then degraded further into small acid-soluble oligonucleotides.</text>
</comment>
<evidence type="ECO:0000313" key="11">
    <source>
        <dbReference type="Proteomes" id="UP000615234"/>
    </source>
</evidence>
<dbReference type="GO" id="GO:0005737">
    <property type="term" value="C:cytoplasm"/>
    <property type="evidence" value="ECO:0007669"/>
    <property type="project" value="UniProtKB-SubCell"/>
</dbReference>
<evidence type="ECO:0000256" key="5">
    <source>
        <dbReference type="HAMAP-Rule" id="MF_00378"/>
    </source>
</evidence>
<dbReference type="RefSeq" id="WP_186847910.1">
    <property type="nucleotide sequence ID" value="NZ_JACOOX010000006.1"/>
</dbReference>
<dbReference type="CDD" id="cd04489">
    <property type="entry name" value="ExoVII_LU_OBF"/>
    <property type="match status" value="1"/>
</dbReference>
<evidence type="ECO:0000259" key="8">
    <source>
        <dbReference type="Pfam" id="PF02601"/>
    </source>
</evidence>
<dbReference type="HAMAP" id="MF_00378">
    <property type="entry name" value="Exonuc_7_L"/>
    <property type="match status" value="1"/>
</dbReference>
<evidence type="ECO:0000256" key="3">
    <source>
        <dbReference type="ARBA" id="ARBA00022801"/>
    </source>
</evidence>
<dbReference type="EMBL" id="JACOOX010000006">
    <property type="protein sequence ID" value="MBC5663574.1"/>
    <property type="molecule type" value="Genomic_DNA"/>
</dbReference>
<dbReference type="Proteomes" id="UP000615234">
    <property type="component" value="Unassembled WGS sequence"/>
</dbReference>
<feature type="domain" description="Exonuclease VII large subunit C-terminal" evidence="8">
    <location>
        <begin position="125"/>
        <end position="346"/>
    </location>
</feature>
<evidence type="ECO:0000256" key="7">
    <source>
        <dbReference type="SAM" id="Coils"/>
    </source>
</evidence>
<dbReference type="GO" id="GO:0003676">
    <property type="term" value="F:nucleic acid binding"/>
    <property type="evidence" value="ECO:0007669"/>
    <property type="project" value="InterPro"/>
</dbReference>
<accession>A0A8I0AQH8</accession>
<evidence type="ECO:0000256" key="4">
    <source>
        <dbReference type="ARBA" id="ARBA00022839"/>
    </source>
</evidence>
<dbReference type="PANTHER" id="PTHR30008:SF0">
    <property type="entry name" value="EXODEOXYRIBONUCLEASE 7 LARGE SUBUNIT"/>
    <property type="match status" value="1"/>
</dbReference>
<dbReference type="GO" id="GO:0009318">
    <property type="term" value="C:exodeoxyribonuclease VII complex"/>
    <property type="evidence" value="ECO:0007669"/>
    <property type="project" value="UniProtKB-UniRule"/>
</dbReference>